<proteinExistence type="predicted"/>
<dbReference type="Proteomes" id="UP000295390">
    <property type="component" value="Unassembled WGS sequence"/>
</dbReference>
<dbReference type="AlphaFoldDB" id="A0A4R6TDU2"/>
<gene>
    <name evidence="2" type="ORF">DFQ07_2350</name>
</gene>
<dbReference type="RefSeq" id="WP_133536967.1">
    <property type="nucleotide sequence ID" value="NZ_SNYH01000005.1"/>
</dbReference>
<organism evidence="2 3">
    <name type="scientific">Tenacibaculum caenipelagi</name>
    <dbReference type="NCBI Taxonomy" id="1325435"/>
    <lineage>
        <taxon>Bacteria</taxon>
        <taxon>Pseudomonadati</taxon>
        <taxon>Bacteroidota</taxon>
        <taxon>Flavobacteriia</taxon>
        <taxon>Flavobacteriales</taxon>
        <taxon>Flavobacteriaceae</taxon>
        <taxon>Tenacibaculum</taxon>
    </lineage>
</organism>
<dbReference type="PROSITE" id="PS51257">
    <property type="entry name" value="PROKAR_LIPOPROTEIN"/>
    <property type="match status" value="1"/>
</dbReference>
<name>A0A4R6TDU2_9FLAO</name>
<sequence length="249" mass="28740">MKYLLYSFLVLGISCSIPKKSSETKLIEHEEKEIVIKDKKIAEPLAPQNELIIVLNNAKSIHDVKSLIKNSGLTWSKMAYDTEASKIGIIKVPEGKRKFWIDKLQESKEFRLVDIHTEEKLTDIINKEENTLLSIRKTQCFGDCPVYSVSIDKEGNVIYNGIEYVLEKGIHKFTLSEEQLNELNNKLSKKDFSSFKDVYNNPKVQDLPSTYIIHNGKQIQIRLWNGIPDELIDIHEYVEGILLNKKFIE</sequence>
<dbReference type="OrthoDB" id="7172369at2"/>
<reference evidence="2 3" key="1">
    <citation type="submission" date="2019-03" db="EMBL/GenBank/DDBJ databases">
        <title>Genomic Encyclopedia of Type Strains, Phase III (KMG-III): the genomes of soil and plant-associated and newly described type strains.</title>
        <authorList>
            <person name="Whitman W."/>
        </authorList>
    </citation>
    <scope>NUCLEOTIDE SEQUENCE [LARGE SCALE GENOMIC DNA]</scope>
    <source>
        <strain evidence="2 3">CECT 8283</strain>
    </source>
</reference>
<keyword evidence="3" id="KW-1185">Reference proteome</keyword>
<protein>
    <recommendedName>
        <fullName evidence="1">DUF6438 domain-containing protein</fullName>
    </recommendedName>
</protein>
<feature type="domain" description="DUF6438" evidence="1">
    <location>
        <begin position="132"/>
        <end position="241"/>
    </location>
</feature>
<dbReference type="EMBL" id="SNYH01000005">
    <property type="protein sequence ID" value="TDQ23820.1"/>
    <property type="molecule type" value="Genomic_DNA"/>
</dbReference>
<accession>A0A4R6TDU2</accession>
<comment type="caution">
    <text evidence="2">The sequence shown here is derived from an EMBL/GenBank/DDBJ whole genome shotgun (WGS) entry which is preliminary data.</text>
</comment>
<evidence type="ECO:0000313" key="3">
    <source>
        <dbReference type="Proteomes" id="UP000295390"/>
    </source>
</evidence>
<evidence type="ECO:0000259" key="1">
    <source>
        <dbReference type="Pfam" id="PF20033"/>
    </source>
</evidence>
<evidence type="ECO:0000313" key="2">
    <source>
        <dbReference type="EMBL" id="TDQ23820.1"/>
    </source>
</evidence>
<dbReference type="InterPro" id="IPR045497">
    <property type="entry name" value="DUF6438"/>
</dbReference>
<dbReference type="Pfam" id="PF20033">
    <property type="entry name" value="DUF6438"/>
    <property type="match status" value="1"/>
</dbReference>